<dbReference type="Proteomes" id="UP000245802">
    <property type="component" value="Chromosome"/>
</dbReference>
<proteinExistence type="predicted"/>
<evidence type="ECO:0000313" key="2">
    <source>
        <dbReference type="Proteomes" id="UP000245802"/>
    </source>
</evidence>
<name>A0A2Z3HC18_9BACT</name>
<organism evidence="1 2">
    <name type="scientific">Gemmata obscuriglobus</name>
    <dbReference type="NCBI Taxonomy" id="114"/>
    <lineage>
        <taxon>Bacteria</taxon>
        <taxon>Pseudomonadati</taxon>
        <taxon>Planctomycetota</taxon>
        <taxon>Planctomycetia</taxon>
        <taxon>Gemmatales</taxon>
        <taxon>Gemmataceae</taxon>
        <taxon>Gemmata</taxon>
    </lineage>
</organism>
<gene>
    <name evidence="1" type="ORF">C1280_28425</name>
</gene>
<sequence length="270" mass="30561">MNRIRTLYSIIQYVPDSGRAEGANAGVVLFVPSAPPAARVLVRTSPTLERVRQFFKPSKTQLRRVELNVEALKHRLELARSELETEGQFEHFVATRADTVRLTPPKLAVVTDPRAEFDELYAELVGDPDIKERVAPQHVSLPSRVAEVFGRLEAERKVWRPKPLKVPGVRRPFEVSLAYQNGVTNYVRAESLADRNRAEDRLPKLGFNGQLIHQKPIDDHPGRLVVMSADSGAEPDIEKRFRETLEAFHVRFVPYAEAEQFAEEVAKTAH</sequence>
<evidence type="ECO:0000313" key="1">
    <source>
        <dbReference type="EMBL" id="AWM40525.1"/>
    </source>
</evidence>
<dbReference type="EMBL" id="CP025958">
    <property type="protein sequence ID" value="AWM40525.1"/>
    <property type="molecule type" value="Genomic_DNA"/>
</dbReference>
<reference evidence="1 2" key="1">
    <citation type="submission" date="2018-01" db="EMBL/GenBank/DDBJ databases">
        <title>G. obscuriglobus.</title>
        <authorList>
            <person name="Franke J."/>
            <person name="Blomberg W."/>
            <person name="Selmecki A."/>
        </authorList>
    </citation>
    <scope>NUCLEOTIDE SEQUENCE [LARGE SCALE GENOMIC DNA]</scope>
    <source>
        <strain evidence="1 2">DSM 5831</strain>
    </source>
</reference>
<dbReference type="RefSeq" id="WP_029601242.1">
    <property type="nucleotide sequence ID" value="NZ_CP025958.1"/>
</dbReference>
<dbReference type="InterPro" id="IPR021398">
    <property type="entry name" value="DUF3037"/>
</dbReference>
<dbReference type="KEGG" id="gog:C1280_28425"/>
<keyword evidence="2" id="KW-1185">Reference proteome</keyword>
<dbReference type="Pfam" id="PF11236">
    <property type="entry name" value="DUF3037"/>
    <property type="match status" value="1"/>
</dbReference>
<dbReference type="AlphaFoldDB" id="A0A2Z3HC18"/>
<dbReference type="OrthoDB" id="279641at2"/>
<accession>A0A2Z3HC18</accession>
<protein>
    <submittedName>
        <fullName evidence="1">DUF3037 domain-containing protein</fullName>
    </submittedName>
</protein>